<evidence type="ECO:0000259" key="6">
    <source>
        <dbReference type="PROSITE" id="PS51192"/>
    </source>
</evidence>
<sequence>MINDDLFDVFEDTTALAIAPEAPKFEQNINSDDHFTLNNTTHISFYPKDVKYEKLDVEKMYNGTIFKKEYPFELDTFQKLSVAAIDRNENLLISAHTSAGKTVVAEYAIAHCALNNQRCIYTSPIKALSNQKFRELSMLCDSQKLYNAEYFNSLHDGITIESKKGDFDIVSGNNLHMHNSEDNSKNNCDNIDGESSGQNSEFDVYGENVFCNSYASSFPTVISPSVGLMTGDVTINPNASILVMTTEILRNMLYKGNTMLKEVNYVIFDEIHYLKDAERGVVWEEAIILSPSHFRFVFLSATIPNADEFAKWVVSISKVCCHVIGTDKRPTPLEHFLWVRERPYKILYNIPDNQSNTKDDSTFLADSNVGNKTVKRSINGNDSTDKNDKDVYGVNNLSTTANKSNSNINNLNTNNSVDIKYNIEEKNPNKSNNTINNLYNSIDNKYNIEEKNANKSNNTINNLYNSIDNKYNIEEKNANKSNNTINNLYNSIDNKYNIEEKNANKSNTNKNNLYNTINNLDNIEEKNANKSNTSKKNFNNNCNASECDDKFRIQQKMNIVYHKNSTKMVSPEKTTYFDKKVFLSAIKNVSNRKRTEENDVKNLIMHVSSQGLLPCIVFSFSRKECERYALTLQDGFTDDNQKEKITLIFNAAIANLRDEEKNLDLIQSILPMLQRGVGIHHAGLLPIIKEIVEILFQENLLFVLFATETFAIGLNMPAKCVVFTSLKKFDGESKRLVSSGEYIQMSGRAGRRNLDTKGIVFSLMNEYITLKKAVKLFSGQADKLSSAFKLSYNMILNLMRIVDVDPVFLIKRSFFYFQSQNNLEETYYKIEKMKNDVVGILLPRLKEQICSKNDFIILEKIFEEQNLGLNFIRNDCNEKSNNNQFGCIANNLIDIDCIHCTTNNNSNIENKHKNSSNNVLQKKFVEIYKELKTNNQNSHSRNTIFTDEFLSAPINLNLKIIDPLLKQKISKKNIDDLSPYEIQNILKGYGKLRLKRNKIACKFYNKQNCLENDRVVDIFINNDGNFYTIRKCIIRKHSKDTNADAQSAKTNAKPIGVVYFDKCTQFFSVDYENIDAVYDLRVMNLKALNESAKRKVDKLYLDDVIKNYDYLVKFLNKFDEETAIKHEKNSLNSLSKNFDKEFCESSDENNIINKKQKEKAISDVNNTKYSKSRMNITNFDKKNNDNSKSSSITNNKNENNLIDYLDKSNLVNRKNDLVRDPEIEELIYLETVIWLIKTKIIHFLPSNCCFICGKSKFDVDCLQNKCLDESEIADYIQEKDFLKYFSKNINQKINKENHSSRSQKFPQSNNTINNTFSHKKYNDRNIDCYKNNFSSTSSNFHNNDMLYSQRNRNNDNYNISKYQNKFSEGNNNTDTYNMENRDHRKFKNYNQHRDISHDNKNRHSSPNKNIIERRNSHQEDLQTNKYYQILHNLHLEDTFIRIYQDNLNQYINLTNIYHLSECKKMMQVLRRLAYYDKSITIKGRVACEISTADELILTELIFNGKFLKMDIDEAVALLSCLIFHEFDNESTINEKNKQNYNTLTDIIKKLVAVMTECGIEIKETDLLKKYSWEMMDIAMAWVNGKSFIEICSMSKIFEGSIIRAFRRLEELLKQLCAAAREIGNNDLENLLQLVSLKSKEISCLLQVYMSKKYLTI</sequence>
<evidence type="ECO:0000313" key="8">
    <source>
        <dbReference type="EMBL" id="EJW03718.2"/>
    </source>
</evidence>
<dbReference type="PROSITE" id="PS51192">
    <property type="entry name" value="HELICASE_ATP_BIND_1"/>
    <property type="match status" value="1"/>
</dbReference>
<dbReference type="FunCoup" id="J8ZVN3">
    <property type="interactions" value="268"/>
</dbReference>
<name>J8ZVN3_EDHAE</name>
<feature type="compositionally biased region" description="Polar residues" evidence="5">
    <location>
        <begin position="1300"/>
        <end position="1316"/>
    </location>
</feature>
<dbReference type="Proteomes" id="UP000003163">
    <property type="component" value="Unassembled WGS sequence"/>
</dbReference>
<keyword evidence="3" id="KW-0347">Helicase</keyword>
<dbReference type="GO" id="GO:0006401">
    <property type="term" value="P:RNA catabolic process"/>
    <property type="evidence" value="ECO:0007669"/>
    <property type="project" value="UniProtKB-ARBA"/>
</dbReference>
<feature type="domain" description="Helicase C-terminal" evidence="7">
    <location>
        <begin position="599"/>
        <end position="792"/>
    </location>
</feature>
<dbReference type="InterPro" id="IPR011545">
    <property type="entry name" value="DEAD/DEAH_box_helicase_dom"/>
</dbReference>
<dbReference type="Pfam" id="PF00270">
    <property type="entry name" value="DEAD"/>
    <property type="match status" value="2"/>
</dbReference>
<evidence type="ECO:0000256" key="4">
    <source>
        <dbReference type="ARBA" id="ARBA00022840"/>
    </source>
</evidence>
<evidence type="ECO:0000256" key="1">
    <source>
        <dbReference type="ARBA" id="ARBA00022741"/>
    </source>
</evidence>
<dbReference type="Gene3D" id="1.10.3380.30">
    <property type="match status" value="1"/>
</dbReference>
<keyword evidence="9" id="KW-1185">Reference proteome</keyword>
<dbReference type="VEuPathDB" id="MicrosporidiaDB:EDEG_01987"/>
<dbReference type="PANTHER" id="PTHR12131:SF7">
    <property type="entry name" value="EXOSOME RNA HELICASE MTR4"/>
    <property type="match status" value="1"/>
</dbReference>
<evidence type="ECO:0000313" key="9">
    <source>
        <dbReference type="Proteomes" id="UP000003163"/>
    </source>
</evidence>
<dbReference type="Gene3D" id="3.40.50.300">
    <property type="entry name" value="P-loop containing nucleotide triphosphate hydrolases"/>
    <property type="match status" value="3"/>
</dbReference>
<dbReference type="GO" id="GO:0016787">
    <property type="term" value="F:hydrolase activity"/>
    <property type="evidence" value="ECO:0007669"/>
    <property type="project" value="UniProtKB-KW"/>
</dbReference>
<dbReference type="STRING" id="1003232.J8ZVN3"/>
<dbReference type="OrthoDB" id="64767at2759"/>
<dbReference type="InterPro" id="IPR014001">
    <property type="entry name" value="Helicase_ATP-bd"/>
</dbReference>
<feature type="region of interest" description="Disordered" evidence="5">
    <location>
        <begin position="1175"/>
        <end position="1195"/>
    </location>
</feature>
<dbReference type="InterPro" id="IPR001650">
    <property type="entry name" value="Helicase_C-like"/>
</dbReference>
<dbReference type="GO" id="GO:0004386">
    <property type="term" value="F:helicase activity"/>
    <property type="evidence" value="ECO:0007669"/>
    <property type="project" value="UniProtKB-KW"/>
</dbReference>
<proteinExistence type="predicted"/>
<dbReference type="Pfam" id="PF00271">
    <property type="entry name" value="Helicase_C"/>
    <property type="match status" value="1"/>
</dbReference>
<keyword evidence="2" id="KW-0378">Hydrolase</keyword>
<dbReference type="GO" id="GO:0005634">
    <property type="term" value="C:nucleus"/>
    <property type="evidence" value="ECO:0007669"/>
    <property type="project" value="TreeGrafter"/>
</dbReference>
<feature type="domain" description="Helicase ATP-binding" evidence="6">
    <location>
        <begin position="82"/>
        <end position="321"/>
    </location>
</feature>
<accession>J8ZVN3</accession>
<dbReference type="CDD" id="cd18795">
    <property type="entry name" value="SF2_C_Ski2"/>
    <property type="match status" value="1"/>
</dbReference>
<feature type="compositionally biased region" description="Low complexity" evidence="5">
    <location>
        <begin position="1186"/>
        <end position="1195"/>
    </location>
</feature>
<dbReference type="InterPro" id="IPR050699">
    <property type="entry name" value="RNA-DNA_Helicase"/>
</dbReference>
<dbReference type="HOGENOM" id="CLU_002902_0_1_1"/>
<comment type="caution">
    <text evidence="8">The sequence shown here is derived from an EMBL/GenBank/DDBJ whole genome shotgun (WGS) entry which is preliminary data.</text>
</comment>
<gene>
    <name evidence="8" type="ORF">EDEG_01987</name>
</gene>
<feature type="region of interest" description="Disordered" evidence="5">
    <location>
        <begin position="1349"/>
        <end position="1378"/>
    </location>
</feature>
<dbReference type="GO" id="GO:0003676">
    <property type="term" value="F:nucleic acid binding"/>
    <property type="evidence" value="ECO:0007669"/>
    <property type="project" value="InterPro"/>
</dbReference>
<dbReference type="InterPro" id="IPR012961">
    <property type="entry name" value="Ski2/MTR4_C"/>
</dbReference>
<dbReference type="SMART" id="SM01142">
    <property type="entry name" value="DSHCT"/>
    <property type="match status" value="1"/>
</dbReference>
<keyword evidence="4" id="KW-0067">ATP-binding</keyword>
<dbReference type="InParanoid" id="J8ZVN3"/>
<dbReference type="SMART" id="SM00490">
    <property type="entry name" value="HELICc"/>
    <property type="match status" value="1"/>
</dbReference>
<evidence type="ECO:0000256" key="2">
    <source>
        <dbReference type="ARBA" id="ARBA00022801"/>
    </source>
</evidence>
<reference evidence="8 9" key="1">
    <citation type="submission" date="2011-08" db="EMBL/GenBank/DDBJ databases">
        <authorList>
            <person name="Liu Z.J."/>
            <person name="Shi F.L."/>
            <person name="Lu J.Q."/>
            <person name="Li M."/>
            <person name="Wang Z.L."/>
        </authorList>
    </citation>
    <scope>NUCLEOTIDE SEQUENCE [LARGE SCALE GENOMIC DNA]</scope>
    <source>
        <strain evidence="8 9">USNM 41457</strain>
    </source>
</reference>
<evidence type="ECO:0000259" key="7">
    <source>
        <dbReference type="PROSITE" id="PS51194"/>
    </source>
</evidence>
<dbReference type="PROSITE" id="PS51194">
    <property type="entry name" value="HELICASE_CTER"/>
    <property type="match status" value="1"/>
</dbReference>
<evidence type="ECO:0000256" key="5">
    <source>
        <dbReference type="SAM" id="MobiDB-lite"/>
    </source>
</evidence>
<protein>
    <submittedName>
        <fullName evidence="8">Uncharacterized protein</fullName>
    </submittedName>
</protein>
<keyword evidence="1" id="KW-0547">Nucleotide-binding</keyword>
<dbReference type="SUPFAM" id="SSF52540">
    <property type="entry name" value="P-loop containing nucleoside triphosphate hydrolases"/>
    <property type="match status" value="1"/>
</dbReference>
<evidence type="ECO:0000256" key="3">
    <source>
        <dbReference type="ARBA" id="ARBA00022806"/>
    </source>
</evidence>
<dbReference type="GO" id="GO:0005524">
    <property type="term" value="F:ATP binding"/>
    <property type="evidence" value="ECO:0007669"/>
    <property type="project" value="UniProtKB-KW"/>
</dbReference>
<dbReference type="Pfam" id="PF08148">
    <property type="entry name" value="DSHCT"/>
    <property type="match status" value="1"/>
</dbReference>
<dbReference type="OMA" id="LNMPAKC"/>
<dbReference type="SMART" id="SM00487">
    <property type="entry name" value="DEXDc"/>
    <property type="match status" value="1"/>
</dbReference>
<reference evidence="9" key="2">
    <citation type="submission" date="2015-07" db="EMBL/GenBank/DDBJ databases">
        <title>Contrasting host-pathogen interactions and genome evolution in two generalist and specialist microsporidian pathogens of mosquitoes.</title>
        <authorList>
            <consortium name="The Broad Institute Genomics Platform"/>
            <consortium name="The Broad Institute Genome Sequencing Center for Infectious Disease"/>
            <person name="Cuomo C.A."/>
            <person name="Sanscrainte N.D."/>
            <person name="Goldberg J.M."/>
            <person name="Heiman D."/>
            <person name="Young S."/>
            <person name="Zeng Q."/>
            <person name="Becnel J.J."/>
            <person name="Birren B.W."/>
        </authorList>
    </citation>
    <scope>NUCLEOTIDE SEQUENCE [LARGE SCALE GENOMIC DNA]</scope>
    <source>
        <strain evidence="9">USNM 41457</strain>
    </source>
</reference>
<organism evidence="8 9">
    <name type="scientific">Edhazardia aedis (strain USNM 41457)</name>
    <name type="common">Microsporidian parasite</name>
    <dbReference type="NCBI Taxonomy" id="1003232"/>
    <lineage>
        <taxon>Eukaryota</taxon>
        <taxon>Fungi</taxon>
        <taxon>Fungi incertae sedis</taxon>
        <taxon>Microsporidia</taxon>
        <taxon>Edhazardia</taxon>
    </lineage>
</organism>
<dbReference type="PANTHER" id="PTHR12131">
    <property type="entry name" value="ATP-DEPENDENT RNA AND DNA HELICASE"/>
    <property type="match status" value="1"/>
</dbReference>
<dbReference type="GO" id="GO:0000460">
    <property type="term" value="P:maturation of 5.8S rRNA"/>
    <property type="evidence" value="ECO:0007669"/>
    <property type="project" value="TreeGrafter"/>
</dbReference>
<dbReference type="EMBL" id="AFBI03000032">
    <property type="protein sequence ID" value="EJW03718.2"/>
    <property type="molecule type" value="Genomic_DNA"/>
</dbReference>
<dbReference type="InterPro" id="IPR027417">
    <property type="entry name" value="P-loop_NTPase"/>
</dbReference>
<feature type="region of interest" description="Disordered" evidence="5">
    <location>
        <begin position="1297"/>
        <end position="1316"/>
    </location>
</feature>